<reference evidence="1 2" key="1">
    <citation type="submission" date="2018-10" db="EMBL/GenBank/DDBJ databases">
        <title>The genome of Streptomyces dangxiongensis Z022.</title>
        <authorList>
            <person name="Zhang B."/>
        </authorList>
    </citation>
    <scope>NUCLEOTIDE SEQUENCE [LARGE SCALE GENOMIC DNA]</scope>
    <source>
        <strain evidence="1 2">Z022</strain>
    </source>
</reference>
<evidence type="ECO:0000313" key="1">
    <source>
        <dbReference type="EMBL" id="AYN43408.1"/>
    </source>
</evidence>
<dbReference type="KEGG" id="sdd:D9753_01405"/>
<proteinExistence type="predicted"/>
<dbReference type="RefSeq" id="WP_121790823.1">
    <property type="nucleotide sequence ID" value="NZ_CP033073.1"/>
</dbReference>
<dbReference type="Gene3D" id="3.20.20.80">
    <property type="entry name" value="Glycosidases"/>
    <property type="match status" value="1"/>
</dbReference>
<protein>
    <recommendedName>
        <fullName evidence="3">Beta-glucosidase</fullName>
    </recommendedName>
</protein>
<dbReference type="AlphaFoldDB" id="A0A3G2JLU2"/>
<dbReference type="InterPro" id="IPR017853">
    <property type="entry name" value="GH"/>
</dbReference>
<evidence type="ECO:0008006" key="3">
    <source>
        <dbReference type="Google" id="ProtNLM"/>
    </source>
</evidence>
<keyword evidence="2" id="KW-1185">Reference proteome</keyword>
<dbReference type="EMBL" id="CP033073">
    <property type="protein sequence ID" value="AYN43408.1"/>
    <property type="molecule type" value="Genomic_DNA"/>
</dbReference>
<sequence length="41" mass="4844">MVRVDYDTQERTPKDSYRWYRAMIPAQPRRPGPPPLGVREG</sequence>
<accession>A0A3G2JLU2</accession>
<organism evidence="1 2">
    <name type="scientific">Streptomyces dangxiongensis</name>
    <dbReference type="NCBI Taxonomy" id="1442032"/>
    <lineage>
        <taxon>Bacteria</taxon>
        <taxon>Bacillati</taxon>
        <taxon>Actinomycetota</taxon>
        <taxon>Actinomycetes</taxon>
        <taxon>Kitasatosporales</taxon>
        <taxon>Streptomycetaceae</taxon>
        <taxon>Streptomyces</taxon>
    </lineage>
</organism>
<dbReference type="SUPFAM" id="SSF51445">
    <property type="entry name" value="(Trans)glycosidases"/>
    <property type="match status" value="1"/>
</dbReference>
<gene>
    <name evidence="1" type="ORF">D9753_01405</name>
</gene>
<dbReference type="Proteomes" id="UP000268329">
    <property type="component" value="Chromosome"/>
</dbReference>
<name>A0A3G2JLU2_9ACTN</name>
<evidence type="ECO:0000313" key="2">
    <source>
        <dbReference type="Proteomes" id="UP000268329"/>
    </source>
</evidence>